<dbReference type="InterPro" id="IPR013087">
    <property type="entry name" value="Znf_C2H2_type"/>
</dbReference>
<keyword evidence="1" id="KW-0863">Zinc-finger</keyword>
<evidence type="ECO:0000313" key="5">
    <source>
        <dbReference type="Proteomes" id="UP000281406"/>
    </source>
</evidence>
<feature type="region of interest" description="Disordered" evidence="2">
    <location>
        <begin position="390"/>
        <end position="428"/>
    </location>
</feature>
<keyword evidence="5" id="KW-1185">Reference proteome</keyword>
<feature type="region of interest" description="Disordered" evidence="2">
    <location>
        <begin position="656"/>
        <end position="742"/>
    </location>
</feature>
<keyword evidence="1" id="KW-0862">Zinc</keyword>
<evidence type="ECO:0000313" key="4">
    <source>
        <dbReference type="EMBL" id="ROK15899.1"/>
    </source>
</evidence>
<keyword evidence="1" id="KW-0479">Metal-binding</keyword>
<evidence type="ECO:0000256" key="1">
    <source>
        <dbReference type="PROSITE-ProRule" id="PRU00042"/>
    </source>
</evidence>
<dbReference type="Proteomes" id="UP000281406">
    <property type="component" value="Unassembled WGS sequence"/>
</dbReference>
<protein>
    <submittedName>
        <fullName evidence="4">Zinc finger protein 518A</fullName>
    </submittedName>
</protein>
<dbReference type="PROSITE" id="PS50157">
    <property type="entry name" value="ZINC_FINGER_C2H2_2"/>
    <property type="match status" value="1"/>
</dbReference>
<dbReference type="OrthoDB" id="6778897at2759"/>
<dbReference type="EMBL" id="RJVU01057857">
    <property type="protein sequence ID" value="ROK15899.1"/>
    <property type="molecule type" value="Genomic_DNA"/>
</dbReference>
<reference evidence="4 5" key="1">
    <citation type="submission" date="2018-10" db="EMBL/GenBank/DDBJ databases">
        <title>Genome assembly for a Yunnan-Guizhou Plateau 3E fish, Anabarilius grahami (Regan), and its evolutionary and genetic applications.</title>
        <authorList>
            <person name="Jiang W."/>
        </authorList>
    </citation>
    <scope>NUCLEOTIDE SEQUENCE [LARGE SCALE GENOMIC DNA]</scope>
    <source>
        <strain evidence="4">AG-KIZ</strain>
        <tissue evidence="4">Muscle</tissue>
    </source>
</reference>
<feature type="domain" description="C2H2-type" evidence="3">
    <location>
        <begin position="887"/>
        <end position="914"/>
    </location>
</feature>
<organism evidence="4 5">
    <name type="scientific">Anabarilius grahami</name>
    <name type="common">Kanglang fish</name>
    <name type="synonym">Barilius grahami</name>
    <dbReference type="NCBI Taxonomy" id="495550"/>
    <lineage>
        <taxon>Eukaryota</taxon>
        <taxon>Metazoa</taxon>
        <taxon>Chordata</taxon>
        <taxon>Craniata</taxon>
        <taxon>Vertebrata</taxon>
        <taxon>Euteleostomi</taxon>
        <taxon>Actinopterygii</taxon>
        <taxon>Neopterygii</taxon>
        <taxon>Teleostei</taxon>
        <taxon>Ostariophysi</taxon>
        <taxon>Cypriniformes</taxon>
        <taxon>Xenocyprididae</taxon>
        <taxon>Xenocypridinae</taxon>
        <taxon>Xenocypridinae incertae sedis</taxon>
        <taxon>Anabarilius</taxon>
    </lineage>
</organism>
<proteinExistence type="predicted"/>
<feature type="compositionally biased region" description="Polar residues" evidence="2">
    <location>
        <begin position="692"/>
        <end position="707"/>
    </location>
</feature>
<dbReference type="AlphaFoldDB" id="A0A3N0XX98"/>
<accession>A0A3N0XX98</accession>
<dbReference type="PROSITE" id="PS00028">
    <property type="entry name" value="ZINC_FINGER_C2H2_1"/>
    <property type="match status" value="1"/>
</dbReference>
<evidence type="ECO:0000259" key="3">
    <source>
        <dbReference type="PROSITE" id="PS50157"/>
    </source>
</evidence>
<dbReference type="GO" id="GO:0008270">
    <property type="term" value="F:zinc ion binding"/>
    <property type="evidence" value="ECO:0007669"/>
    <property type="project" value="UniProtKB-KW"/>
</dbReference>
<name>A0A3N0XX98_ANAGA</name>
<evidence type="ECO:0000256" key="2">
    <source>
        <dbReference type="SAM" id="MobiDB-lite"/>
    </source>
</evidence>
<dbReference type="Gene3D" id="3.30.160.60">
    <property type="entry name" value="Classic Zinc Finger"/>
    <property type="match status" value="1"/>
</dbReference>
<sequence length="923" mass="103324">MNGVNANPDAQVGNEERGIWHKRLRLRKSSFSFPAEENTVKEEENVTALGQKETKKSKKGQLAVNTFICSACNDGISFRPAELMMHFKIVHGGKGNPPMFPCNMCGFSTPVFTTLQQHRMHHKDGLFTCEICNDNVQQTLPQLTKHCQTHHSLNGQYYCPKCKLSIQEIEQFVCHSCSAPVISNHEESITNGKLGAAQKNNLLKHMAAACRQRWSRRNWWRKRTQACKKDNNPSQEFKFLLPKPEPQWASQLLALPTPGLLDNQGMLVDAEKTLEETQQFLERTVCSGKKWPVSLKSEHDLVPVVPTTPCPSKLNAKQCCTPHPGLRCTGKDKLTGLMEKNNISVPPDCTTKVVGFKIVDGRKHLVLKVIPSNKQDTSTPVESNCVESHTVKPTNRQDESNDISTVNASGNCSHAQVTSTRSQRKKQEGCVDQRDFLSSVVERIKSQQNQEPTECNSPINLNAFNHRKTKTETKKLHSCAEAHIQSPHAKRAKDCQDKTLSESEENFTTCQGDSGCHSDLTSDTGSLEERCSSRLLTAAFDKEHNLTLDSNIIRLHSNTDSCSISGFDCISPSSRSPLKDLTESLCHFQSEDEGLLFHSRADECTNNMDPRDSLVPVGQHDCERENFSAPDLYQTVDELPLTTISHLLDEVRADRNLSSHNGSDEPLQDLACTGGTNQQSDPVDTSILFPDDSNSSTCVPATGSSESHGPLASLNRKRMGETSSADFHRPVSKSQKRSTRASEDVTASVLHWEPVARDVPTTLRLIPYSSSQSVQIPRDNQPVIVLNHPDTDIPEVTNIMKVVHKHKGAVQRVVLSRKTLRALSDLNCDAFRNNLIANCHASHCRREWPNGTVKERFSLKLRLKRVCGRKYTVVPTLSESIVLQPTFRCWFCGRLFRNQEAWVGHGQRHLMEATRGWNQLFNR</sequence>
<dbReference type="SMART" id="SM00355">
    <property type="entry name" value="ZnF_C2H2"/>
    <property type="match status" value="4"/>
</dbReference>
<gene>
    <name evidence="4" type="ORF">DPX16_10203</name>
</gene>
<feature type="compositionally biased region" description="Polar residues" evidence="2">
    <location>
        <begin position="674"/>
        <end position="683"/>
    </location>
</feature>
<feature type="compositionally biased region" description="Basic residues" evidence="2">
    <location>
        <begin position="730"/>
        <end position="739"/>
    </location>
</feature>
<feature type="compositionally biased region" description="Polar residues" evidence="2">
    <location>
        <begin position="402"/>
        <end position="421"/>
    </location>
</feature>
<comment type="caution">
    <text evidence="4">The sequence shown here is derived from an EMBL/GenBank/DDBJ whole genome shotgun (WGS) entry which is preliminary data.</text>
</comment>